<evidence type="ECO:0000256" key="9">
    <source>
        <dbReference type="ARBA" id="ARBA00023163"/>
    </source>
</evidence>
<dbReference type="InterPro" id="IPR006200">
    <property type="entry name" value="LexA"/>
</dbReference>
<feature type="domain" description="LexA repressor DNA-binding" evidence="14">
    <location>
        <begin position="2"/>
        <end position="62"/>
    </location>
</feature>
<keyword evidence="5 12" id="KW-0378">Hydrolase</keyword>
<organism evidence="15 16">
    <name type="scientific">Desulfotalea psychrophila</name>
    <dbReference type="NCBI Taxonomy" id="84980"/>
    <lineage>
        <taxon>Bacteria</taxon>
        <taxon>Pseudomonadati</taxon>
        <taxon>Thermodesulfobacteriota</taxon>
        <taxon>Desulfobulbia</taxon>
        <taxon>Desulfobulbales</taxon>
        <taxon>Desulfocapsaceae</taxon>
        <taxon>Desulfotalea</taxon>
    </lineage>
</organism>
<evidence type="ECO:0000256" key="12">
    <source>
        <dbReference type="RuleBase" id="RU003991"/>
    </source>
</evidence>
<dbReference type="SUPFAM" id="SSF46785">
    <property type="entry name" value="Winged helix' DNA-binding domain"/>
    <property type="match status" value="1"/>
</dbReference>
<dbReference type="Pfam" id="PF00717">
    <property type="entry name" value="Peptidase_S24"/>
    <property type="match status" value="1"/>
</dbReference>
<keyword evidence="2" id="KW-0678">Repressor</keyword>
<dbReference type="InterPro" id="IPR036390">
    <property type="entry name" value="WH_DNA-bd_sf"/>
</dbReference>
<dbReference type="Pfam" id="PF01726">
    <property type="entry name" value="LexA_DNA_bind"/>
    <property type="match status" value="1"/>
</dbReference>
<dbReference type="InterPro" id="IPR015927">
    <property type="entry name" value="Peptidase_S24_S26A/B/C"/>
</dbReference>
<evidence type="ECO:0000259" key="14">
    <source>
        <dbReference type="Pfam" id="PF01726"/>
    </source>
</evidence>
<reference evidence="15 16" key="1">
    <citation type="submission" date="2021-02" db="EMBL/GenBank/DDBJ databases">
        <title>Activity-based single-cell genomes from oceanic crustal fluid captures similar information to metagenomic and metatranscriptomic surveys with orders of magnitude less sampling.</title>
        <authorList>
            <person name="D'Angelo T.S."/>
            <person name="Orcutt B.N."/>
        </authorList>
    </citation>
    <scope>NUCLEOTIDE SEQUENCE [LARGE SCALE GENOMIC DNA]</scope>
    <source>
        <strain evidence="15">AH-315-G02</strain>
    </source>
</reference>
<dbReference type="Gene3D" id="2.10.109.10">
    <property type="entry name" value="Umud Fragment, subunit A"/>
    <property type="match status" value="1"/>
</dbReference>
<dbReference type="InterPro" id="IPR036388">
    <property type="entry name" value="WH-like_DNA-bd_sf"/>
</dbReference>
<dbReference type="EC" id="3.4.21.88" evidence="15"/>
<keyword evidence="9" id="KW-0804">Transcription</keyword>
<accession>A0ABS3AT91</accession>
<dbReference type="InterPro" id="IPR006199">
    <property type="entry name" value="LexA_DNA-bd_dom"/>
</dbReference>
<dbReference type="CDD" id="cd06529">
    <property type="entry name" value="S24_LexA-like"/>
    <property type="match status" value="1"/>
</dbReference>
<evidence type="ECO:0000256" key="3">
    <source>
        <dbReference type="ARBA" id="ARBA00022705"/>
    </source>
</evidence>
<dbReference type="Gene3D" id="1.10.10.10">
    <property type="entry name" value="Winged helix-like DNA-binding domain superfamily/Winged helix DNA-binding domain"/>
    <property type="match status" value="1"/>
</dbReference>
<evidence type="ECO:0000256" key="11">
    <source>
        <dbReference type="ARBA" id="ARBA00023236"/>
    </source>
</evidence>
<evidence type="ECO:0000256" key="2">
    <source>
        <dbReference type="ARBA" id="ARBA00022491"/>
    </source>
</evidence>
<dbReference type="EMBL" id="JAFITO010000006">
    <property type="protein sequence ID" value="MBN4068167.1"/>
    <property type="molecule type" value="Genomic_DNA"/>
</dbReference>
<keyword evidence="4" id="KW-0227">DNA damage</keyword>
<comment type="similarity">
    <text evidence="1 12">Belongs to the peptidase S24 family.</text>
</comment>
<keyword evidence="16" id="KW-1185">Reference proteome</keyword>
<dbReference type="InterPro" id="IPR036286">
    <property type="entry name" value="LexA/Signal_pep-like_sf"/>
</dbReference>
<keyword evidence="6 12" id="KW-0068">Autocatalytic cleavage</keyword>
<dbReference type="InterPro" id="IPR050077">
    <property type="entry name" value="LexA_repressor"/>
</dbReference>
<protein>
    <submittedName>
        <fullName evidence="15">Transcriptional repressor LexA</fullName>
        <ecNumber evidence="15">3.4.21.88</ecNumber>
    </submittedName>
</protein>
<keyword evidence="8" id="KW-0238">DNA-binding</keyword>
<dbReference type="PANTHER" id="PTHR33516">
    <property type="entry name" value="LEXA REPRESSOR"/>
    <property type="match status" value="1"/>
</dbReference>
<evidence type="ECO:0000256" key="5">
    <source>
        <dbReference type="ARBA" id="ARBA00022801"/>
    </source>
</evidence>
<keyword evidence="3" id="KW-0235">DNA replication</keyword>
<dbReference type="PRINTS" id="PR00726">
    <property type="entry name" value="LEXASERPTASE"/>
</dbReference>
<evidence type="ECO:0000313" key="15">
    <source>
        <dbReference type="EMBL" id="MBN4068167.1"/>
    </source>
</evidence>
<dbReference type="NCBIfam" id="TIGR00498">
    <property type="entry name" value="lexA"/>
    <property type="match status" value="1"/>
</dbReference>
<dbReference type="PANTHER" id="PTHR33516:SF2">
    <property type="entry name" value="LEXA REPRESSOR-RELATED"/>
    <property type="match status" value="1"/>
</dbReference>
<evidence type="ECO:0000256" key="10">
    <source>
        <dbReference type="ARBA" id="ARBA00023204"/>
    </source>
</evidence>
<feature type="domain" description="Peptidase S24/S26A/S26B/S26C" evidence="13">
    <location>
        <begin position="84"/>
        <end position="198"/>
    </location>
</feature>
<sequence length="208" mass="23668">MKLTRKQQHFFDYLEKKLVECGQTPSLRDAADDLGVSRNAVAQLIGQLERKKVIEREGRYSRSIRILQQLPEKQDREDRVRELPVVGQITAGLPMYAQQEWDGSILVDRTVFPGNNLFCLRICGKSMQDAGILDGDLVVCEPRQYAENGEIVAVLIQGEEATVKRFFLGEDYIELRPENKTFSAVRYPFSDILVQGKVTGVIRSYASR</sequence>
<evidence type="ECO:0000256" key="6">
    <source>
        <dbReference type="ARBA" id="ARBA00022813"/>
    </source>
</evidence>
<dbReference type="SUPFAM" id="SSF51306">
    <property type="entry name" value="LexA/Signal peptidase"/>
    <property type="match status" value="1"/>
</dbReference>
<evidence type="ECO:0000313" key="16">
    <source>
        <dbReference type="Proteomes" id="UP000717534"/>
    </source>
</evidence>
<dbReference type="InterPro" id="IPR006197">
    <property type="entry name" value="Peptidase_S24_LexA"/>
</dbReference>
<name>A0ABS3AT91_9BACT</name>
<gene>
    <name evidence="15" type="primary">lexA</name>
    <name evidence="15" type="ORF">JYU06_01390</name>
</gene>
<evidence type="ECO:0000256" key="8">
    <source>
        <dbReference type="ARBA" id="ARBA00023125"/>
    </source>
</evidence>
<proteinExistence type="inferred from homology"/>
<dbReference type="GO" id="GO:0004252">
    <property type="term" value="F:serine-type endopeptidase activity"/>
    <property type="evidence" value="ECO:0007669"/>
    <property type="project" value="UniProtKB-EC"/>
</dbReference>
<evidence type="ECO:0000259" key="13">
    <source>
        <dbReference type="Pfam" id="PF00717"/>
    </source>
</evidence>
<dbReference type="Proteomes" id="UP000717534">
    <property type="component" value="Unassembled WGS sequence"/>
</dbReference>
<keyword evidence="11" id="KW-0742">SOS response</keyword>
<dbReference type="InterPro" id="IPR039418">
    <property type="entry name" value="LexA-like"/>
</dbReference>
<comment type="caution">
    <text evidence="15">The sequence shown here is derived from an EMBL/GenBank/DDBJ whole genome shotgun (WGS) entry which is preliminary data.</text>
</comment>
<keyword evidence="7" id="KW-0805">Transcription regulation</keyword>
<evidence type="ECO:0000256" key="4">
    <source>
        <dbReference type="ARBA" id="ARBA00022763"/>
    </source>
</evidence>
<evidence type="ECO:0000256" key="1">
    <source>
        <dbReference type="ARBA" id="ARBA00007484"/>
    </source>
</evidence>
<keyword evidence="10" id="KW-0234">DNA repair</keyword>
<evidence type="ECO:0000256" key="7">
    <source>
        <dbReference type="ARBA" id="ARBA00023015"/>
    </source>
</evidence>